<keyword evidence="2" id="KW-1185">Reference proteome</keyword>
<name>A0A9W6ZM27_9STRA</name>
<comment type="caution">
    <text evidence="1">The sequence shown here is derived from an EMBL/GenBank/DDBJ whole genome shotgun (WGS) entry which is preliminary data.</text>
</comment>
<dbReference type="CDD" id="cd09272">
    <property type="entry name" value="RNase_HI_RT_Ty1"/>
    <property type="match status" value="1"/>
</dbReference>
<evidence type="ECO:0000313" key="2">
    <source>
        <dbReference type="Proteomes" id="UP001165082"/>
    </source>
</evidence>
<sequence>MSYLQDHPDFALPITGDDESVSTFKWLRSMSPHLRTNMREQYHSVGTEEIDKDDPVACGKPMKMTCFVDSDHAGCKATRRSTYGFIIFLGGTPIYWESKKQKFVFESTYGSELMALRDAVRKVKGLRQSIRAMGVKLDGPCKMAVDNMSVVDNTTLDDSALKHLMYGAAYHFIREALCMEIIDIVHVGTNENVADIFTKGLNGDKLSKHVERVVINGSNKSGGTLDKVVKSRGEDVKVDKMLPKVMTVNGDLCERENNMPELIQSLMMCSVTPREE</sequence>
<dbReference type="Proteomes" id="UP001165082">
    <property type="component" value="Unassembled WGS sequence"/>
</dbReference>
<reference evidence="1" key="1">
    <citation type="submission" date="2022-07" db="EMBL/GenBank/DDBJ databases">
        <title>Genome analysis of Parmales, a sister group of diatoms, reveals the evolutionary specialization of diatoms from phago-mixotrophs to photoautotrophs.</title>
        <authorList>
            <person name="Ban H."/>
            <person name="Sato S."/>
            <person name="Yoshikawa S."/>
            <person name="Kazumasa Y."/>
            <person name="Nakamura Y."/>
            <person name="Ichinomiya M."/>
            <person name="Saitoh K."/>
            <person name="Sato N."/>
            <person name="Blanc-Mathieu R."/>
            <person name="Endo H."/>
            <person name="Kuwata A."/>
            <person name="Ogata H."/>
        </authorList>
    </citation>
    <scope>NUCLEOTIDE SEQUENCE</scope>
</reference>
<gene>
    <name evidence="1" type="ORF">TrRE_jg1711</name>
</gene>
<dbReference type="OrthoDB" id="1113209at2759"/>
<dbReference type="PANTHER" id="PTHR11439">
    <property type="entry name" value="GAG-POL-RELATED RETROTRANSPOSON"/>
    <property type="match status" value="1"/>
</dbReference>
<accession>A0A9W6ZM27</accession>
<organism evidence="1 2">
    <name type="scientific">Triparma retinervis</name>
    <dbReference type="NCBI Taxonomy" id="2557542"/>
    <lineage>
        <taxon>Eukaryota</taxon>
        <taxon>Sar</taxon>
        <taxon>Stramenopiles</taxon>
        <taxon>Ochrophyta</taxon>
        <taxon>Bolidophyceae</taxon>
        <taxon>Parmales</taxon>
        <taxon>Triparmaceae</taxon>
        <taxon>Triparma</taxon>
    </lineage>
</organism>
<dbReference type="EMBL" id="BRXZ01006049">
    <property type="protein sequence ID" value="GMH54506.1"/>
    <property type="molecule type" value="Genomic_DNA"/>
</dbReference>
<dbReference type="PANTHER" id="PTHR11439:SF483">
    <property type="entry name" value="PEPTIDE SYNTHASE GLIP-LIKE, PUTATIVE (AFU_ORTHOLOGUE AFUA_3G12920)-RELATED"/>
    <property type="match status" value="1"/>
</dbReference>
<proteinExistence type="predicted"/>
<dbReference type="AlphaFoldDB" id="A0A9W6ZM27"/>
<evidence type="ECO:0000313" key="1">
    <source>
        <dbReference type="EMBL" id="GMH54506.1"/>
    </source>
</evidence>
<protein>
    <submittedName>
        <fullName evidence="1">Uncharacterized protein</fullName>
    </submittedName>
</protein>